<dbReference type="Proteomes" id="UP001162992">
    <property type="component" value="Chromosome 5"/>
</dbReference>
<proteinExistence type="predicted"/>
<sequence>MEASTLFSKTYGAYDIQDMWLTREWFLGGYICKVLEESERASERERERESMRGDLEGLTARMAGAGGDNLRNAQLPLQPPAPEIEHFAVPVGANTEQRLAALETRVGQMAERMGRLEHDISLRYQFVIALFGIP</sequence>
<comment type="caution">
    <text evidence="1">The sequence shown here is derived from an EMBL/GenBank/DDBJ whole genome shotgun (WGS) entry which is preliminary data.</text>
</comment>
<reference evidence="2" key="1">
    <citation type="journal article" date="2024" name="Proc. Natl. Acad. Sci. U.S.A.">
        <title>Extraordinary preservation of gene collinearity over three hundred million years revealed in homosporous lycophytes.</title>
        <authorList>
            <person name="Li C."/>
            <person name="Wickell D."/>
            <person name="Kuo L.Y."/>
            <person name="Chen X."/>
            <person name="Nie B."/>
            <person name="Liao X."/>
            <person name="Peng D."/>
            <person name="Ji J."/>
            <person name="Jenkins J."/>
            <person name="Williams M."/>
            <person name="Shu S."/>
            <person name="Plott C."/>
            <person name="Barry K."/>
            <person name="Rajasekar S."/>
            <person name="Grimwood J."/>
            <person name="Han X."/>
            <person name="Sun S."/>
            <person name="Hou Z."/>
            <person name="He W."/>
            <person name="Dai G."/>
            <person name="Sun C."/>
            <person name="Schmutz J."/>
            <person name="Leebens-Mack J.H."/>
            <person name="Li F.W."/>
            <person name="Wang L."/>
        </authorList>
    </citation>
    <scope>NUCLEOTIDE SEQUENCE [LARGE SCALE GENOMIC DNA]</scope>
    <source>
        <strain evidence="2">cv. PW_Plant_1</strain>
    </source>
</reference>
<evidence type="ECO:0000313" key="1">
    <source>
        <dbReference type="EMBL" id="KAJ7556926.1"/>
    </source>
</evidence>
<evidence type="ECO:0000313" key="2">
    <source>
        <dbReference type="Proteomes" id="UP001162992"/>
    </source>
</evidence>
<accession>A0ACC2DRY3</accession>
<gene>
    <name evidence="1" type="ORF">O6H91_05G104700</name>
</gene>
<dbReference type="EMBL" id="CM055096">
    <property type="protein sequence ID" value="KAJ7556926.1"/>
    <property type="molecule type" value="Genomic_DNA"/>
</dbReference>
<keyword evidence="2" id="KW-1185">Reference proteome</keyword>
<organism evidence="1 2">
    <name type="scientific">Diphasiastrum complanatum</name>
    <name type="common">Issler's clubmoss</name>
    <name type="synonym">Lycopodium complanatum</name>
    <dbReference type="NCBI Taxonomy" id="34168"/>
    <lineage>
        <taxon>Eukaryota</taxon>
        <taxon>Viridiplantae</taxon>
        <taxon>Streptophyta</taxon>
        <taxon>Embryophyta</taxon>
        <taxon>Tracheophyta</taxon>
        <taxon>Lycopodiopsida</taxon>
        <taxon>Lycopodiales</taxon>
        <taxon>Lycopodiaceae</taxon>
        <taxon>Lycopodioideae</taxon>
        <taxon>Diphasiastrum</taxon>
    </lineage>
</organism>
<protein>
    <submittedName>
        <fullName evidence="1">Uncharacterized protein</fullName>
    </submittedName>
</protein>
<name>A0ACC2DRY3_DIPCM</name>